<dbReference type="AlphaFoldDB" id="A0A521DSI5"/>
<reference evidence="2 3" key="1">
    <citation type="submission" date="2017-05" db="EMBL/GenBank/DDBJ databases">
        <authorList>
            <person name="Varghese N."/>
            <person name="Submissions S."/>
        </authorList>
    </citation>
    <scope>NUCLEOTIDE SEQUENCE [LARGE SCALE GENOMIC DNA]</scope>
    <source>
        <strain evidence="2 3">DSM 21342</strain>
    </source>
</reference>
<protein>
    <recommendedName>
        <fullName evidence="4">DUF4843 domain-containing protein</fullName>
    </recommendedName>
</protein>
<keyword evidence="1" id="KW-0732">Signal</keyword>
<name>A0A521DSI5_9SPHI</name>
<dbReference type="Pfam" id="PF16132">
    <property type="entry name" value="DUF4843"/>
    <property type="match status" value="1"/>
</dbReference>
<dbReference type="PROSITE" id="PS51257">
    <property type="entry name" value="PROKAR_LIPOPROTEIN"/>
    <property type="match status" value="1"/>
</dbReference>
<accession>A0A521DSI5</accession>
<dbReference type="Proteomes" id="UP000315971">
    <property type="component" value="Unassembled WGS sequence"/>
</dbReference>
<gene>
    <name evidence="2" type="ORF">SAMN06265350_10896</name>
</gene>
<dbReference type="InterPro" id="IPR032299">
    <property type="entry name" value="DUF4843"/>
</dbReference>
<evidence type="ECO:0000313" key="2">
    <source>
        <dbReference type="EMBL" id="SMO74654.1"/>
    </source>
</evidence>
<sequence>MKKLKYFVVALALISLASCKEDDYYLFNDTARLQFGPDISRIYQTSFNLADTLKPFTFYYENPDVKQDTVFFDIYAIGGVSSKDRSFTLEQVQVQGVNNAVAGTHYVAFNDPLVSKNYVIKAGQVHSFVPVVVLRDASLKNSNVVLKFNVVADKNFQLGEANNLWRKIDLTDRLSQPAAWNASASQYYFGKYSIVKHRFMIESTSQKWDQEFISFVMADYALLQYYTGTLKTALVNYNNAHPGNMLKDEVGDLVVFP</sequence>
<evidence type="ECO:0000256" key="1">
    <source>
        <dbReference type="SAM" id="SignalP"/>
    </source>
</evidence>
<feature type="signal peptide" evidence="1">
    <location>
        <begin position="1"/>
        <end position="20"/>
    </location>
</feature>
<dbReference type="EMBL" id="FXSZ01000008">
    <property type="protein sequence ID" value="SMO74654.1"/>
    <property type="molecule type" value="Genomic_DNA"/>
</dbReference>
<evidence type="ECO:0000313" key="3">
    <source>
        <dbReference type="Proteomes" id="UP000315971"/>
    </source>
</evidence>
<feature type="chain" id="PRO_5022164626" description="DUF4843 domain-containing protein" evidence="1">
    <location>
        <begin position="21"/>
        <end position="257"/>
    </location>
</feature>
<proteinExistence type="predicted"/>
<organism evidence="2 3">
    <name type="scientific">Solitalea koreensis</name>
    <dbReference type="NCBI Taxonomy" id="543615"/>
    <lineage>
        <taxon>Bacteria</taxon>
        <taxon>Pseudomonadati</taxon>
        <taxon>Bacteroidota</taxon>
        <taxon>Sphingobacteriia</taxon>
        <taxon>Sphingobacteriales</taxon>
        <taxon>Sphingobacteriaceae</taxon>
        <taxon>Solitalea</taxon>
    </lineage>
</organism>
<dbReference type="RefSeq" id="WP_142604381.1">
    <property type="nucleotide sequence ID" value="NZ_FXSZ01000008.1"/>
</dbReference>
<dbReference type="OrthoDB" id="1092914at2"/>
<keyword evidence="3" id="KW-1185">Reference proteome</keyword>
<evidence type="ECO:0008006" key="4">
    <source>
        <dbReference type="Google" id="ProtNLM"/>
    </source>
</evidence>